<proteinExistence type="predicted"/>
<name>A0A286G3E9_9BACT</name>
<dbReference type="Pfam" id="PF03741">
    <property type="entry name" value="TerC"/>
    <property type="match status" value="1"/>
</dbReference>
<protein>
    <submittedName>
        <fullName evidence="2">Membrane protein TerC, possibly involved in tellurium resistance</fullName>
    </submittedName>
</protein>
<feature type="transmembrane region" description="Helical" evidence="1">
    <location>
        <begin position="94"/>
        <end position="116"/>
    </location>
</feature>
<feature type="transmembrane region" description="Helical" evidence="1">
    <location>
        <begin position="244"/>
        <end position="262"/>
    </location>
</feature>
<sequence length="284" mass="30868">MTGGNFGFHLCSNMSDLFTAESIISLLTLTFLEIVLGIDNIIFISIAANKLARNDQPKARNIGLLLAMAFRLALLMGISFVISLSKPFTHIDAGWFKAALTGQSLILFAGGLFLLYKATSEIHHKLEGGEEEEIEGGAVKGKATVSSVVTQIAITNIVFSIDSILTAIGLTQNVTIMMIAVILSVVIMMFFAGPVGSFVNEHPTIQMLGLAFLIMIGFMLVAEGAHLSEVVFFDQEVGVVPKGYLYFAIAFSLLVEFLNIRLRKTKTPVKLRGYEGRPDRDGMI</sequence>
<feature type="transmembrane region" description="Helical" evidence="1">
    <location>
        <begin position="23"/>
        <end position="49"/>
    </location>
</feature>
<accession>A0A286G3E9</accession>
<keyword evidence="1" id="KW-0472">Membrane</keyword>
<dbReference type="InterPro" id="IPR005496">
    <property type="entry name" value="Integral_membrane_TerC"/>
</dbReference>
<reference evidence="3" key="1">
    <citation type="submission" date="2017-09" db="EMBL/GenBank/DDBJ databases">
        <authorList>
            <person name="Varghese N."/>
            <person name="Submissions S."/>
        </authorList>
    </citation>
    <scope>NUCLEOTIDE SEQUENCE [LARGE SCALE GENOMIC DNA]</scope>
    <source>
        <strain evidence="3">DSM 29961</strain>
    </source>
</reference>
<keyword evidence="1" id="KW-1133">Transmembrane helix</keyword>
<feature type="transmembrane region" description="Helical" evidence="1">
    <location>
        <begin position="148"/>
        <end position="168"/>
    </location>
</feature>
<feature type="transmembrane region" description="Helical" evidence="1">
    <location>
        <begin position="205"/>
        <end position="224"/>
    </location>
</feature>
<evidence type="ECO:0000313" key="3">
    <source>
        <dbReference type="Proteomes" id="UP000219452"/>
    </source>
</evidence>
<dbReference type="AlphaFoldDB" id="A0A286G3E9"/>
<gene>
    <name evidence="2" type="ORF">SAMN06269250_3177</name>
</gene>
<dbReference type="PANTHER" id="PTHR30060:SF0">
    <property type="entry name" value="COILED-COIL PROTEIN (DUF2040)-RELATED"/>
    <property type="match status" value="1"/>
</dbReference>
<evidence type="ECO:0000313" key="2">
    <source>
        <dbReference type="EMBL" id="SOD89746.1"/>
    </source>
</evidence>
<dbReference type="PANTHER" id="PTHR30060">
    <property type="entry name" value="INNER MEMBRANE PROTEIN"/>
    <property type="match status" value="1"/>
</dbReference>
<dbReference type="GO" id="GO:0005886">
    <property type="term" value="C:plasma membrane"/>
    <property type="evidence" value="ECO:0007669"/>
    <property type="project" value="TreeGrafter"/>
</dbReference>
<evidence type="ECO:0000256" key="1">
    <source>
        <dbReference type="SAM" id="Phobius"/>
    </source>
</evidence>
<feature type="transmembrane region" description="Helical" evidence="1">
    <location>
        <begin position="174"/>
        <end position="193"/>
    </location>
</feature>
<organism evidence="2 3">
    <name type="scientific">Spirosoma fluviale</name>
    <dbReference type="NCBI Taxonomy" id="1597977"/>
    <lineage>
        <taxon>Bacteria</taxon>
        <taxon>Pseudomonadati</taxon>
        <taxon>Bacteroidota</taxon>
        <taxon>Cytophagia</taxon>
        <taxon>Cytophagales</taxon>
        <taxon>Cytophagaceae</taxon>
        <taxon>Spirosoma</taxon>
    </lineage>
</organism>
<dbReference type="Proteomes" id="UP000219452">
    <property type="component" value="Unassembled WGS sequence"/>
</dbReference>
<dbReference type="EMBL" id="OCNH01000002">
    <property type="protein sequence ID" value="SOD89746.1"/>
    <property type="molecule type" value="Genomic_DNA"/>
</dbReference>
<feature type="transmembrane region" description="Helical" evidence="1">
    <location>
        <begin position="61"/>
        <end position="82"/>
    </location>
</feature>
<keyword evidence="1" id="KW-0812">Transmembrane</keyword>
<keyword evidence="3" id="KW-1185">Reference proteome</keyword>